<feature type="transmembrane region" description="Helical" evidence="1">
    <location>
        <begin position="190"/>
        <end position="208"/>
    </location>
</feature>
<feature type="transmembrane region" description="Helical" evidence="1">
    <location>
        <begin position="105"/>
        <end position="124"/>
    </location>
</feature>
<proteinExistence type="predicted"/>
<dbReference type="GeneID" id="20089663"/>
<keyword evidence="1" id="KW-0472">Membrane</keyword>
<organism evidence="2">
    <name type="scientific">Aphanomyces invadans</name>
    <dbReference type="NCBI Taxonomy" id="157072"/>
    <lineage>
        <taxon>Eukaryota</taxon>
        <taxon>Sar</taxon>
        <taxon>Stramenopiles</taxon>
        <taxon>Oomycota</taxon>
        <taxon>Saprolegniomycetes</taxon>
        <taxon>Saprolegniales</taxon>
        <taxon>Verrucalvaceae</taxon>
        <taxon>Aphanomyces</taxon>
    </lineage>
</organism>
<feature type="transmembrane region" description="Helical" evidence="1">
    <location>
        <begin position="136"/>
        <end position="154"/>
    </location>
</feature>
<evidence type="ECO:0008006" key="5">
    <source>
        <dbReference type="Google" id="ProtNLM"/>
    </source>
</evidence>
<dbReference type="VEuPathDB" id="FungiDB:H310_12613"/>
<keyword evidence="1" id="KW-1133">Transmembrane helix</keyword>
<dbReference type="AlphaFoldDB" id="A0A024TH17"/>
<keyword evidence="1" id="KW-0812">Transmembrane</keyword>
<dbReference type="EMBL" id="QUSY01001375">
    <property type="protein sequence ID" value="RHY25180.1"/>
    <property type="molecule type" value="Genomic_DNA"/>
</dbReference>
<evidence type="ECO:0000313" key="3">
    <source>
        <dbReference type="EMBL" id="RHY25180.1"/>
    </source>
</evidence>
<gene>
    <name evidence="3" type="ORF">DYB32_008479</name>
    <name evidence="2" type="ORF">H310_12613</name>
</gene>
<accession>A0A024TH17</accession>
<feature type="transmembrane region" description="Helical" evidence="1">
    <location>
        <begin position="78"/>
        <end position="98"/>
    </location>
</feature>
<name>A0A024TH17_9STRA</name>
<dbReference type="EMBL" id="KI913992">
    <property type="protein sequence ID" value="ETV93348.1"/>
    <property type="molecule type" value="Genomic_DNA"/>
</dbReference>
<reference evidence="2" key="1">
    <citation type="submission" date="2013-12" db="EMBL/GenBank/DDBJ databases">
        <title>The Genome Sequence of Aphanomyces invadans NJM9701.</title>
        <authorList>
            <consortium name="The Broad Institute Genomics Platform"/>
            <person name="Russ C."/>
            <person name="Tyler B."/>
            <person name="van West P."/>
            <person name="Dieguez-Uribeondo J."/>
            <person name="Young S.K."/>
            <person name="Zeng Q."/>
            <person name="Gargeya S."/>
            <person name="Fitzgerald M."/>
            <person name="Abouelleil A."/>
            <person name="Alvarado L."/>
            <person name="Chapman S.B."/>
            <person name="Gainer-Dewar J."/>
            <person name="Goldberg J."/>
            <person name="Griggs A."/>
            <person name="Gujja S."/>
            <person name="Hansen M."/>
            <person name="Howarth C."/>
            <person name="Imamovic A."/>
            <person name="Ireland A."/>
            <person name="Larimer J."/>
            <person name="McCowan C."/>
            <person name="Murphy C."/>
            <person name="Pearson M."/>
            <person name="Poon T.W."/>
            <person name="Priest M."/>
            <person name="Roberts A."/>
            <person name="Saif S."/>
            <person name="Shea T."/>
            <person name="Sykes S."/>
            <person name="Wortman J."/>
            <person name="Nusbaum C."/>
            <person name="Birren B."/>
        </authorList>
    </citation>
    <scope>NUCLEOTIDE SEQUENCE [LARGE SCALE GENOMIC DNA]</scope>
    <source>
        <strain evidence="2">NJM9701</strain>
    </source>
</reference>
<evidence type="ECO:0000313" key="4">
    <source>
        <dbReference type="Proteomes" id="UP000285060"/>
    </source>
</evidence>
<reference evidence="3 4" key="2">
    <citation type="submission" date="2018-08" db="EMBL/GenBank/DDBJ databases">
        <title>Aphanomyces genome sequencing and annotation.</title>
        <authorList>
            <person name="Minardi D."/>
            <person name="Oidtmann B."/>
            <person name="Van Der Giezen M."/>
            <person name="Studholme D.J."/>
        </authorList>
    </citation>
    <scope>NUCLEOTIDE SEQUENCE [LARGE SCALE GENOMIC DNA]</scope>
    <source>
        <strain evidence="3 4">NJM0002</strain>
    </source>
</reference>
<sequence length="232" mass="24263">MAVGDIARGGSPQPHRRHLYTTYDSVEDTRLIISMCLSVVLVAAGVRVTDFGVKSMQLSVFLSTLAVASMALVFVDNIWIAVLVACALGIVLSIVPALCRRCSVLVVGMGFGATVVSLVYTLVLELLDERTIEVDVGAATTTVIVASICGHRALERDMAYLIAATSCTGAFTVSTAIAAGVHALGRQSTMAIFKFVLGAALMAGDIVFQKARMVAAARTQVQVATPVDDGIA</sequence>
<feature type="transmembrane region" description="Helical" evidence="1">
    <location>
        <begin position="31"/>
        <end position="48"/>
    </location>
</feature>
<dbReference type="Proteomes" id="UP000285060">
    <property type="component" value="Unassembled WGS sequence"/>
</dbReference>
<evidence type="ECO:0000313" key="2">
    <source>
        <dbReference type="EMBL" id="ETV93348.1"/>
    </source>
</evidence>
<dbReference type="RefSeq" id="XP_008877984.1">
    <property type="nucleotide sequence ID" value="XM_008879762.1"/>
</dbReference>
<protein>
    <recommendedName>
        <fullName evidence="5">DUF4203 domain-containing protein</fullName>
    </recommendedName>
</protein>
<feature type="transmembrane region" description="Helical" evidence="1">
    <location>
        <begin position="161"/>
        <end position="184"/>
    </location>
</feature>
<keyword evidence="4" id="KW-1185">Reference proteome</keyword>
<evidence type="ECO:0000256" key="1">
    <source>
        <dbReference type="SAM" id="Phobius"/>
    </source>
</evidence>